<reference evidence="3" key="1">
    <citation type="submission" date="2016-10" db="EMBL/GenBank/DDBJ databases">
        <authorList>
            <person name="Varghese N."/>
        </authorList>
    </citation>
    <scope>NUCLEOTIDE SEQUENCE [LARGE SCALE GENOMIC DNA]</scope>
    <source>
        <strain evidence="3">DSM 17980</strain>
    </source>
</reference>
<organism evidence="2 3">
    <name type="scientific">Alicyclobacillus macrosporangiidus</name>
    <dbReference type="NCBI Taxonomy" id="392015"/>
    <lineage>
        <taxon>Bacteria</taxon>
        <taxon>Bacillati</taxon>
        <taxon>Bacillota</taxon>
        <taxon>Bacilli</taxon>
        <taxon>Bacillales</taxon>
        <taxon>Alicyclobacillaceae</taxon>
        <taxon>Alicyclobacillus</taxon>
    </lineage>
</organism>
<proteinExistence type="predicted"/>
<evidence type="ECO:0000259" key="1">
    <source>
        <dbReference type="Pfam" id="PF09861"/>
    </source>
</evidence>
<protein>
    <recommendedName>
        <fullName evidence="1">LarA-like N-terminal domain-containing protein</fullName>
    </recommendedName>
</protein>
<name>A0A1I7H036_9BACL</name>
<dbReference type="InterPro" id="IPR018657">
    <property type="entry name" value="LarA-like_N"/>
</dbReference>
<gene>
    <name evidence="2" type="ORF">SAMN05421543_103156</name>
</gene>
<accession>A0A1I7H036</accession>
<keyword evidence="3" id="KW-1185">Reference proteome</keyword>
<dbReference type="GO" id="GO:0050043">
    <property type="term" value="F:lactate racemase activity"/>
    <property type="evidence" value="ECO:0007669"/>
    <property type="project" value="InterPro"/>
</dbReference>
<dbReference type="Proteomes" id="UP000183508">
    <property type="component" value="Unassembled WGS sequence"/>
</dbReference>
<dbReference type="eggNOG" id="COG2768">
    <property type="taxonomic scope" value="Bacteria"/>
</dbReference>
<sequence length="444" mass="47609">MSEVSELNVVHELLAGVPLPPMVRIRQRFPSPRVGDIGQAVEDGFAGAGSQIRWPAPGGEVAVVVGSRGIADIHRVARAVVAHLKARGYRPFVVPGMGSHGGATPEGQREVLESLGVTEAFVGAPIRSSMEVVQLGSLPNGLPVYMDKLAHAADGIVVINRIKPHTAFRGPYESGIVKMIAIGLGKQKGAESCHKLGFGHMAEHIVQVAEVALATGKILCGVAVIENAYDQVAEIHVLPADRILPDEPPLLLKAKSLMPRILADDIDVLVVDEIGKDISGDGMDPNITGRYATPYATGGPRVTRICVRRLTERTHGNANGLGVADTTTRQVFEAIDFLKTYPNALTSTVIEPVKLPMVLDNDRLAIQAAIKTANVLREEDVRLVHIRTTLRMDVIRVSASLLPELRERDDVDVLSEPEPWIFDETGALDTAAAWGAEEEGGHHG</sequence>
<dbReference type="Gene3D" id="3.40.50.11440">
    <property type="match status" value="1"/>
</dbReference>
<dbReference type="AlphaFoldDB" id="A0A1I7H036"/>
<dbReference type="STRING" id="392015.SAMN05421543_103156"/>
<dbReference type="Pfam" id="PF09861">
    <property type="entry name" value="Lar_N"/>
    <property type="match status" value="1"/>
</dbReference>
<evidence type="ECO:0000313" key="3">
    <source>
        <dbReference type="Proteomes" id="UP000183508"/>
    </source>
</evidence>
<evidence type="ECO:0000313" key="2">
    <source>
        <dbReference type="EMBL" id="SFU54022.1"/>
    </source>
</evidence>
<dbReference type="EMBL" id="FPBV01000003">
    <property type="protein sequence ID" value="SFU54022.1"/>
    <property type="molecule type" value="Genomic_DNA"/>
</dbReference>
<feature type="domain" description="LarA-like N-terminal" evidence="1">
    <location>
        <begin position="71"/>
        <end position="198"/>
    </location>
</feature>